<evidence type="ECO:0000313" key="2">
    <source>
        <dbReference type="Proteomes" id="UP000324897"/>
    </source>
</evidence>
<keyword evidence="2" id="KW-1185">Reference proteome</keyword>
<comment type="caution">
    <text evidence="1">The sequence shown here is derived from an EMBL/GenBank/DDBJ whole genome shotgun (WGS) entry which is preliminary data.</text>
</comment>
<name>A0A5J9VZY8_9POAL</name>
<protein>
    <submittedName>
        <fullName evidence="1">Uncharacterized protein</fullName>
    </submittedName>
</protein>
<dbReference type="EMBL" id="RWGY01000007">
    <property type="protein sequence ID" value="TVU40670.1"/>
    <property type="molecule type" value="Genomic_DNA"/>
</dbReference>
<sequence length="132" mass="14556">MPPLLSQSLPATAAAAARHKPQLDPTCFLLQLQYQSDKRGEHLAPPSRTSTVPAPPWCRTVTPLGPRHTLEDAYLCVAEFQGPEISLQSSSRGSHLMHTLCPTDQHLHIEVVISNVFYRVLLNAVESSTNTY</sequence>
<dbReference type="Proteomes" id="UP000324897">
    <property type="component" value="Chromosome 4"/>
</dbReference>
<feature type="non-terminal residue" evidence="1">
    <location>
        <position position="1"/>
    </location>
</feature>
<evidence type="ECO:0000313" key="1">
    <source>
        <dbReference type="EMBL" id="TVU40670.1"/>
    </source>
</evidence>
<reference evidence="1 2" key="1">
    <citation type="journal article" date="2019" name="Sci. Rep.">
        <title>A high-quality genome of Eragrostis curvula grass provides insights into Poaceae evolution and supports new strategies to enhance forage quality.</title>
        <authorList>
            <person name="Carballo J."/>
            <person name="Santos B.A.C.M."/>
            <person name="Zappacosta D."/>
            <person name="Garbus I."/>
            <person name="Selva J.P."/>
            <person name="Gallo C.A."/>
            <person name="Diaz A."/>
            <person name="Albertini E."/>
            <person name="Caccamo M."/>
            <person name="Echenique V."/>
        </authorList>
    </citation>
    <scope>NUCLEOTIDE SEQUENCE [LARGE SCALE GENOMIC DNA]</scope>
    <source>
        <strain evidence="2">cv. Victoria</strain>
        <tissue evidence="1">Leaf</tissue>
    </source>
</reference>
<accession>A0A5J9VZY8</accession>
<gene>
    <name evidence="1" type="ORF">EJB05_14139</name>
</gene>
<dbReference type="AlphaFoldDB" id="A0A5J9VZY8"/>
<organism evidence="1 2">
    <name type="scientific">Eragrostis curvula</name>
    <name type="common">weeping love grass</name>
    <dbReference type="NCBI Taxonomy" id="38414"/>
    <lineage>
        <taxon>Eukaryota</taxon>
        <taxon>Viridiplantae</taxon>
        <taxon>Streptophyta</taxon>
        <taxon>Embryophyta</taxon>
        <taxon>Tracheophyta</taxon>
        <taxon>Spermatophyta</taxon>
        <taxon>Magnoliopsida</taxon>
        <taxon>Liliopsida</taxon>
        <taxon>Poales</taxon>
        <taxon>Poaceae</taxon>
        <taxon>PACMAD clade</taxon>
        <taxon>Chloridoideae</taxon>
        <taxon>Eragrostideae</taxon>
        <taxon>Eragrostidinae</taxon>
        <taxon>Eragrostis</taxon>
    </lineage>
</organism>
<proteinExistence type="predicted"/>
<dbReference type="Gramene" id="TVU40670">
    <property type="protein sequence ID" value="TVU40670"/>
    <property type="gene ID" value="EJB05_14139"/>
</dbReference>